<evidence type="ECO:0000313" key="1">
    <source>
        <dbReference type="EMBL" id="ANE41812.1"/>
    </source>
</evidence>
<name>A0A172T4F2_FERPE</name>
<dbReference type="InterPro" id="IPR018708">
    <property type="entry name" value="DUF2225"/>
</dbReference>
<organism evidence="1 2">
    <name type="scientific">Fervidobacterium pennivorans</name>
    <dbReference type="NCBI Taxonomy" id="93466"/>
    <lineage>
        <taxon>Bacteria</taxon>
        <taxon>Thermotogati</taxon>
        <taxon>Thermotogota</taxon>
        <taxon>Thermotogae</taxon>
        <taxon>Thermotogales</taxon>
        <taxon>Fervidobacteriaceae</taxon>
        <taxon>Fervidobacterium</taxon>
    </lineage>
</organism>
<accession>A0A172T4F2</accession>
<protein>
    <recommendedName>
        <fullName evidence="3">DUF2225 domain-containing protein</fullName>
    </recommendedName>
</protein>
<dbReference type="InterPro" id="IPR011990">
    <property type="entry name" value="TPR-like_helical_dom_sf"/>
</dbReference>
<dbReference type="PATRIC" id="fig|93466.3.peg.1583"/>
<dbReference type="KEGG" id="fng:JM64_07490"/>
<evidence type="ECO:0000313" key="2">
    <source>
        <dbReference type="Proteomes" id="UP000077096"/>
    </source>
</evidence>
<dbReference type="Gene3D" id="1.25.40.10">
    <property type="entry name" value="Tetratricopeptide repeat domain"/>
    <property type="match status" value="1"/>
</dbReference>
<dbReference type="Proteomes" id="UP000077096">
    <property type="component" value="Chromosome"/>
</dbReference>
<sequence>MKSVNQLPQVYDKRYKCPICSNITVSKKVFTDRIKIKSYDEDMKPNYEGVNPLLYSVVVCSGCFYAALEQDFEHQVSPIYMDEVRKVQNEIKIPEGISFSQERDHKTAIFAYALATLFYNAKKQPCRVAEMYLRMAWLYREISDKDNELKALARALVYFEECYTKTNLDTEKEPMVLFYLGEISYKLGKIEDATKWFSTLVTNHRNVNSFYVKAGRDRWQSIRGEIK</sequence>
<dbReference type="AlphaFoldDB" id="A0A172T4F2"/>
<gene>
    <name evidence="1" type="ORF">JM64_07490</name>
</gene>
<evidence type="ECO:0008006" key="3">
    <source>
        <dbReference type="Google" id="ProtNLM"/>
    </source>
</evidence>
<dbReference type="SUPFAM" id="SSF48452">
    <property type="entry name" value="TPR-like"/>
    <property type="match status" value="1"/>
</dbReference>
<proteinExistence type="predicted"/>
<reference evidence="1 2" key="1">
    <citation type="submission" date="2014-08" db="EMBL/GenBank/DDBJ databases">
        <title>Fervidobacterium pennivorans DYC genome.</title>
        <authorList>
            <person name="Wushke S."/>
        </authorList>
    </citation>
    <scope>NUCLEOTIDE SEQUENCE [LARGE SCALE GENOMIC DNA]</scope>
    <source>
        <strain evidence="1 2">DYC</strain>
    </source>
</reference>
<dbReference type="EMBL" id="CP011393">
    <property type="protein sequence ID" value="ANE41812.1"/>
    <property type="molecule type" value="Genomic_DNA"/>
</dbReference>
<dbReference type="Pfam" id="PF09986">
    <property type="entry name" value="DUF2225"/>
    <property type="match status" value="1"/>
</dbReference>